<gene>
    <name evidence="1" type="primary">jg6292</name>
    <name evidence="1" type="ORF">PAEG_LOCUS2201</name>
</gene>
<dbReference type="Proteomes" id="UP000838756">
    <property type="component" value="Unassembled WGS sequence"/>
</dbReference>
<dbReference type="EMBL" id="CAKXAJ010007125">
    <property type="protein sequence ID" value="CAH2210291.1"/>
    <property type="molecule type" value="Genomic_DNA"/>
</dbReference>
<evidence type="ECO:0000313" key="2">
    <source>
        <dbReference type="Proteomes" id="UP000838756"/>
    </source>
</evidence>
<keyword evidence="2" id="KW-1185">Reference proteome</keyword>
<comment type="caution">
    <text evidence="1">The sequence shown here is derived from an EMBL/GenBank/DDBJ whole genome shotgun (WGS) entry which is preliminary data.</text>
</comment>
<protein>
    <submittedName>
        <fullName evidence="1">Jg6292 protein</fullName>
    </submittedName>
</protein>
<name>A0A8S4QIG6_9NEOP</name>
<evidence type="ECO:0000313" key="1">
    <source>
        <dbReference type="EMBL" id="CAH2210291.1"/>
    </source>
</evidence>
<dbReference type="AlphaFoldDB" id="A0A8S4QIG6"/>
<organism evidence="1 2">
    <name type="scientific">Pararge aegeria aegeria</name>
    <dbReference type="NCBI Taxonomy" id="348720"/>
    <lineage>
        <taxon>Eukaryota</taxon>
        <taxon>Metazoa</taxon>
        <taxon>Ecdysozoa</taxon>
        <taxon>Arthropoda</taxon>
        <taxon>Hexapoda</taxon>
        <taxon>Insecta</taxon>
        <taxon>Pterygota</taxon>
        <taxon>Neoptera</taxon>
        <taxon>Endopterygota</taxon>
        <taxon>Lepidoptera</taxon>
        <taxon>Glossata</taxon>
        <taxon>Ditrysia</taxon>
        <taxon>Papilionoidea</taxon>
        <taxon>Nymphalidae</taxon>
        <taxon>Satyrinae</taxon>
        <taxon>Satyrini</taxon>
        <taxon>Parargina</taxon>
        <taxon>Pararge</taxon>
    </lineage>
</organism>
<accession>A0A8S4QIG6</accession>
<proteinExistence type="predicted"/>
<sequence>MLKILRFMKYRVLRGRRKDEQMDSGGFLIGSFWYPVSLNIAVIYEEIFCICSAELQANALYFLLPFPSLLWSSDALPPKKHFFSKQNALGAPTLENADC</sequence>
<reference evidence="1" key="1">
    <citation type="submission" date="2022-03" db="EMBL/GenBank/DDBJ databases">
        <authorList>
            <person name="Lindestad O."/>
        </authorList>
    </citation>
    <scope>NUCLEOTIDE SEQUENCE</scope>
</reference>